<keyword evidence="2" id="KW-0408">Iron</keyword>
<organism evidence="4 5">
    <name type="scientific">Lentithecium fluviatile CBS 122367</name>
    <dbReference type="NCBI Taxonomy" id="1168545"/>
    <lineage>
        <taxon>Eukaryota</taxon>
        <taxon>Fungi</taxon>
        <taxon>Dikarya</taxon>
        <taxon>Ascomycota</taxon>
        <taxon>Pezizomycotina</taxon>
        <taxon>Dothideomycetes</taxon>
        <taxon>Pleosporomycetidae</taxon>
        <taxon>Pleosporales</taxon>
        <taxon>Massarineae</taxon>
        <taxon>Lentitheciaceae</taxon>
        <taxon>Lentithecium</taxon>
    </lineage>
</organism>
<keyword evidence="2" id="KW-0560">Oxidoreductase</keyword>
<gene>
    <name evidence="4" type="ORF">K458DRAFT_313171</name>
</gene>
<proteinExistence type="inferred from homology"/>
<dbReference type="Proteomes" id="UP000799291">
    <property type="component" value="Unassembled WGS sequence"/>
</dbReference>
<dbReference type="GO" id="GO:0046872">
    <property type="term" value="F:metal ion binding"/>
    <property type="evidence" value="ECO:0007669"/>
    <property type="project" value="UniProtKB-KW"/>
</dbReference>
<dbReference type="EMBL" id="MU005600">
    <property type="protein sequence ID" value="KAF2679915.1"/>
    <property type="molecule type" value="Genomic_DNA"/>
</dbReference>
<accession>A0A6G1IP43</accession>
<sequence>MPFQSSDLFSSFPNDVPKAPLVTISLHKLVTNDDEEKNRLFEASKLLGFFYLDMGGCEDGETLLRGSDEMFDLMERFYDLPLEEKRKYDFAAQGSYFGYKGMGAEVIDEKGTRDKNEIYNISKDDILSIGTQVPAPDVITTKRTSLAAYIQSNNAILYTLFNSLATSLHLPPSTFTSLHRLESPSGCHIRFIRAPPQPQTQRSLALGEHTDFGSLTILFNRIGGLQVLLPGTSDWVYVRPMRGCAIINLGDAMVKFSAGILRSNLHRVVAPPGRQGDLVRYSLVYFSRPEYEVKMKRVEGGLVDEVPRGEGGNEDGESTREWLMRRHQGRKVQFFKGAESWEGAMGTEARL</sequence>
<dbReference type="InterPro" id="IPR044861">
    <property type="entry name" value="IPNS-like_FE2OG_OXY"/>
</dbReference>
<evidence type="ECO:0000256" key="1">
    <source>
        <dbReference type="ARBA" id="ARBA00008056"/>
    </source>
</evidence>
<dbReference type="Pfam" id="PF14226">
    <property type="entry name" value="DIOX_N"/>
    <property type="match status" value="1"/>
</dbReference>
<reference evidence="4" key="1">
    <citation type="journal article" date="2020" name="Stud. Mycol.">
        <title>101 Dothideomycetes genomes: a test case for predicting lifestyles and emergence of pathogens.</title>
        <authorList>
            <person name="Haridas S."/>
            <person name="Albert R."/>
            <person name="Binder M."/>
            <person name="Bloem J."/>
            <person name="Labutti K."/>
            <person name="Salamov A."/>
            <person name="Andreopoulos B."/>
            <person name="Baker S."/>
            <person name="Barry K."/>
            <person name="Bills G."/>
            <person name="Bluhm B."/>
            <person name="Cannon C."/>
            <person name="Castanera R."/>
            <person name="Culley D."/>
            <person name="Daum C."/>
            <person name="Ezra D."/>
            <person name="Gonzalez J."/>
            <person name="Henrissat B."/>
            <person name="Kuo A."/>
            <person name="Liang C."/>
            <person name="Lipzen A."/>
            <person name="Lutzoni F."/>
            <person name="Magnuson J."/>
            <person name="Mondo S."/>
            <person name="Nolan M."/>
            <person name="Ohm R."/>
            <person name="Pangilinan J."/>
            <person name="Park H.-J."/>
            <person name="Ramirez L."/>
            <person name="Alfaro M."/>
            <person name="Sun H."/>
            <person name="Tritt A."/>
            <person name="Yoshinaga Y."/>
            <person name="Zwiers L.-H."/>
            <person name="Turgeon B."/>
            <person name="Goodwin S."/>
            <person name="Spatafora J."/>
            <person name="Crous P."/>
            <person name="Grigoriev I."/>
        </authorList>
    </citation>
    <scope>NUCLEOTIDE SEQUENCE</scope>
    <source>
        <strain evidence="4">CBS 122367</strain>
    </source>
</reference>
<dbReference type="InterPro" id="IPR026992">
    <property type="entry name" value="DIOX_N"/>
</dbReference>
<dbReference type="InterPro" id="IPR005123">
    <property type="entry name" value="Oxoglu/Fe-dep_dioxygenase_dom"/>
</dbReference>
<dbReference type="AlphaFoldDB" id="A0A6G1IP43"/>
<dbReference type="PROSITE" id="PS51471">
    <property type="entry name" value="FE2OG_OXY"/>
    <property type="match status" value="1"/>
</dbReference>
<evidence type="ECO:0000256" key="2">
    <source>
        <dbReference type="RuleBase" id="RU003682"/>
    </source>
</evidence>
<feature type="domain" description="Fe2OG dioxygenase" evidence="3">
    <location>
        <begin position="183"/>
        <end position="289"/>
    </location>
</feature>
<name>A0A6G1IP43_9PLEO</name>
<evidence type="ECO:0000313" key="5">
    <source>
        <dbReference type="Proteomes" id="UP000799291"/>
    </source>
</evidence>
<dbReference type="InterPro" id="IPR050231">
    <property type="entry name" value="Iron_ascorbate_oxido_reductase"/>
</dbReference>
<dbReference type="FunFam" id="2.60.120.330:FF:000045">
    <property type="entry name" value="Oxidoreductase, 2OG-Fe(II) oxygenase family, putative"/>
    <property type="match status" value="1"/>
</dbReference>
<keyword evidence="2" id="KW-0479">Metal-binding</keyword>
<dbReference type="PANTHER" id="PTHR47990">
    <property type="entry name" value="2-OXOGLUTARATE (2OG) AND FE(II)-DEPENDENT OXYGENASE SUPERFAMILY PROTEIN-RELATED"/>
    <property type="match status" value="1"/>
</dbReference>
<evidence type="ECO:0000259" key="3">
    <source>
        <dbReference type="PROSITE" id="PS51471"/>
    </source>
</evidence>
<dbReference type="SUPFAM" id="SSF51197">
    <property type="entry name" value="Clavaminate synthase-like"/>
    <property type="match status" value="1"/>
</dbReference>
<dbReference type="GO" id="GO:0016491">
    <property type="term" value="F:oxidoreductase activity"/>
    <property type="evidence" value="ECO:0007669"/>
    <property type="project" value="UniProtKB-KW"/>
</dbReference>
<dbReference type="OrthoDB" id="288590at2759"/>
<dbReference type="Gene3D" id="2.60.120.330">
    <property type="entry name" value="B-lactam Antibiotic, Isopenicillin N Synthase, Chain"/>
    <property type="match status" value="1"/>
</dbReference>
<evidence type="ECO:0000313" key="4">
    <source>
        <dbReference type="EMBL" id="KAF2679915.1"/>
    </source>
</evidence>
<comment type="similarity">
    <text evidence="1 2">Belongs to the iron/ascorbate-dependent oxidoreductase family.</text>
</comment>
<keyword evidence="5" id="KW-1185">Reference proteome</keyword>
<protein>
    <submittedName>
        <fullName evidence="4">Clavaminate synthase-like protein</fullName>
    </submittedName>
</protein>
<dbReference type="GO" id="GO:0044283">
    <property type="term" value="P:small molecule biosynthetic process"/>
    <property type="evidence" value="ECO:0007669"/>
    <property type="project" value="UniProtKB-ARBA"/>
</dbReference>
<dbReference type="InterPro" id="IPR027443">
    <property type="entry name" value="IPNS-like_sf"/>
</dbReference>
<dbReference type="Pfam" id="PF03171">
    <property type="entry name" value="2OG-FeII_Oxy"/>
    <property type="match status" value="1"/>
</dbReference>